<evidence type="ECO:0000313" key="3">
    <source>
        <dbReference type="Proteomes" id="UP000004870"/>
    </source>
</evidence>
<keyword evidence="3" id="KW-1185">Reference proteome</keyword>
<feature type="compositionally biased region" description="Basic residues" evidence="1">
    <location>
        <begin position="1"/>
        <end position="10"/>
    </location>
</feature>
<dbReference type="RefSeq" id="WP_004142206.1">
    <property type="nucleotide sequence ID" value="NZ_GG694027.1"/>
</dbReference>
<dbReference type="GeneID" id="84790074"/>
<accession>C8NC09</accession>
<dbReference type="EMBL" id="ACKY01000111">
    <property type="protein sequence ID" value="EEV87872.1"/>
    <property type="molecule type" value="Genomic_DNA"/>
</dbReference>
<sequence>MTAKKRQKNRIKNDNNKTPSSPTTAHPDSELTLIEKPGVFATLLREEQRARARMTFSCSEMAGNVQMK</sequence>
<feature type="compositionally biased region" description="Polar residues" evidence="1">
    <location>
        <begin position="16"/>
        <end position="26"/>
    </location>
</feature>
<dbReference type="HOGENOM" id="CLU_2786232_0_0_6"/>
<organism evidence="2 3">
    <name type="scientific">Cardiobacterium hominis (strain ATCC 15826 / DSM 8339 / NCTC 10426 / 6573)</name>
    <dbReference type="NCBI Taxonomy" id="638300"/>
    <lineage>
        <taxon>Bacteria</taxon>
        <taxon>Pseudomonadati</taxon>
        <taxon>Pseudomonadota</taxon>
        <taxon>Gammaproteobacteria</taxon>
        <taxon>Cardiobacteriales</taxon>
        <taxon>Cardiobacteriaceae</taxon>
        <taxon>Cardiobacterium</taxon>
    </lineage>
</organism>
<comment type="caution">
    <text evidence="2">The sequence shown here is derived from an EMBL/GenBank/DDBJ whole genome shotgun (WGS) entry which is preliminary data.</text>
</comment>
<dbReference type="AlphaFoldDB" id="C8NC09"/>
<reference evidence="2 3" key="1">
    <citation type="submission" date="2009-08" db="EMBL/GenBank/DDBJ databases">
        <authorList>
            <person name="Qin X."/>
            <person name="Bachman B."/>
            <person name="Battles P."/>
            <person name="Bell A."/>
            <person name="Bess C."/>
            <person name="Bickham C."/>
            <person name="Chaboub L."/>
            <person name="Chen D."/>
            <person name="Coyle M."/>
            <person name="Deiros D.R."/>
            <person name="Dinh H."/>
            <person name="Forbes L."/>
            <person name="Fowler G."/>
            <person name="Francisco L."/>
            <person name="Fu Q."/>
            <person name="Gubbala S."/>
            <person name="Hale W."/>
            <person name="Han Y."/>
            <person name="Hemphill L."/>
            <person name="Highlander S.K."/>
            <person name="Hirani K."/>
            <person name="Hogues M."/>
            <person name="Jackson L."/>
            <person name="Jakkamsetti A."/>
            <person name="Javaid M."/>
            <person name="Jiang H."/>
            <person name="Korchina V."/>
            <person name="Kovar C."/>
            <person name="Lara F."/>
            <person name="Lee S."/>
            <person name="Mata R."/>
            <person name="Mathew T."/>
            <person name="Moen C."/>
            <person name="Morales K."/>
            <person name="Munidasa M."/>
            <person name="Nazareth L."/>
            <person name="Ngo R."/>
            <person name="Nguyen L."/>
            <person name="Okwuonu G."/>
            <person name="Ongeri F."/>
            <person name="Patil S."/>
            <person name="Petrosino J."/>
            <person name="Pham C."/>
            <person name="Pham P."/>
            <person name="Pu L.-L."/>
            <person name="Puazo M."/>
            <person name="Raj R."/>
            <person name="Reid J."/>
            <person name="Rouhana J."/>
            <person name="Saada N."/>
            <person name="Shang Y."/>
            <person name="Simmons D."/>
            <person name="Thornton R."/>
            <person name="Warren J."/>
            <person name="Weissenberger G."/>
            <person name="Zhang J."/>
            <person name="Zhang L."/>
            <person name="Zhou C."/>
            <person name="Zhu D."/>
            <person name="Muzny D."/>
            <person name="Worley K."/>
            <person name="Gibbs R."/>
        </authorList>
    </citation>
    <scope>NUCLEOTIDE SEQUENCE [LARGE SCALE GENOMIC DNA]</scope>
    <source>
        <strain evidence="3">ATCC 15826 / DSM 8339 / NCTC 10426 / 6573</strain>
    </source>
</reference>
<protein>
    <submittedName>
        <fullName evidence="2">Uncharacterized protein</fullName>
    </submittedName>
</protein>
<evidence type="ECO:0000313" key="2">
    <source>
        <dbReference type="EMBL" id="EEV87872.1"/>
    </source>
</evidence>
<proteinExistence type="predicted"/>
<name>C8NC09_CARH6</name>
<dbReference type="Proteomes" id="UP000004870">
    <property type="component" value="Unassembled WGS sequence"/>
</dbReference>
<evidence type="ECO:0000256" key="1">
    <source>
        <dbReference type="SAM" id="MobiDB-lite"/>
    </source>
</evidence>
<feature type="region of interest" description="Disordered" evidence="1">
    <location>
        <begin position="1"/>
        <end position="31"/>
    </location>
</feature>
<gene>
    <name evidence="2" type="ORF">HMPREF0198_2037</name>
</gene>